<comment type="caution">
    <text evidence="1">The sequence shown here is derived from an EMBL/GenBank/DDBJ whole genome shotgun (WGS) entry which is preliminary data.</text>
</comment>
<name>A0A5B2U9U5_9FLAO</name>
<dbReference type="Proteomes" id="UP000323082">
    <property type="component" value="Unassembled WGS sequence"/>
</dbReference>
<sequence length="69" mass="8048">MEEIEAKILEIVRAQHKKDGGTNGVTMDAFDNFLNMSLDKRNELLYRMAKEKKIHIFQSLNSKRITLPK</sequence>
<gene>
    <name evidence="1" type="ORF">FW780_02135</name>
</gene>
<dbReference type="RefSeq" id="WP_149831989.1">
    <property type="nucleotide sequence ID" value="NZ_VUNZ01000001.1"/>
</dbReference>
<accession>A0A5B2U9U5</accession>
<proteinExistence type="predicted"/>
<reference evidence="1 2" key="1">
    <citation type="journal article" date="2015" name="Int. J. Syst. Evol. Microbiol.">
        <title>Chryseobacterium sediminis sp. nov., isolated from a river sediment.</title>
        <authorList>
            <person name="Kampfer P."/>
            <person name="Busse H.J."/>
            <person name="McInroy J.A."/>
            <person name="Glaeser S.P."/>
        </authorList>
    </citation>
    <scope>NUCLEOTIDE SEQUENCE [LARGE SCALE GENOMIC DNA]</scope>
    <source>
        <strain evidence="1 2">IMT-174</strain>
    </source>
</reference>
<evidence type="ECO:0000313" key="1">
    <source>
        <dbReference type="EMBL" id="KAA2223025.1"/>
    </source>
</evidence>
<dbReference type="OrthoDB" id="1274161at2"/>
<organism evidence="1 2">
    <name type="scientific">Chryseobacterium sediminis</name>
    <dbReference type="NCBI Taxonomy" id="1679494"/>
    <lineage>
        <taxon>Bacteria</taxon>
        <taxon>Pseudomonadati</taxon>
        <taxon>Bacteroidota</taxon>
        <taxon>Flavobacteriia</taxon>
        <taxon>Flavobacteriales</taxon>
        <taxon>Weeksellaceae</taxon>
        <taxon>Chryseobacterium group</taxon>
        <taxon>Chryseobacterium</taxon>
    </lineage>
</organism>
<protein>
    <submittedName>
        <fullName evidence="1">Uncharacterized protein</fullName>
    </submittedName>
</protein>
<dbReference type="EMBL" id="VUNZ01000001">
    <property type="protein sequence ID" value="KAA2223025.1"/>
    <property type="molecule type" value="Genomic_DNA"/>
</dbReference>
<evidence type="ECO:0000313" key="2">
    <source>
        <dbReference type="Proteomes" id="UP000323082"/>
    </source>
</evidence>
<dbReference type="AlphaFoldDB" id="A0A5B2U9U5"/>